<evidence type="ECO:0000256" key="8">
    <source>
        <dbReference type="SAM" id="Phobius"/>
    </source>
</evidence>
<dbReference type="GO" id="GO:0005345">
    <property type="term" value="F:purine nucleobase transmembrane transporter activity"/>
    <property type="evidence" value="ECO:0007669"/>
    <property type="project" value="UniProtKB-ARBA"/>
</dbReference>
<feature type="compositionally biased region" description="Acidic residues" evidence="7">
    <location>
        <begin position="550"/>
        <end position="568"/>
    </location>
</feature>
<dbReference type="InterPro" id="IPR037185">
    <property type="entry name" value="EmrE-like"/>
</dbReference>
<reference evidence="9" key="1">
    <citation type="journal article" date="2022" name="Plant J.">
        <title>Strategies of tolerance reflected in two North American maple genomes.</title>
        <authorList>
            <person name="McEvoy S.L."/>
            <person name="Sezen U.U."/>
            <person name="Trouern-Trend A."/>
            <person name="McMahon S.M."/>
            <person name="Schaberg P.G."/>
            <person name="Yang J."/>
            <person name="Wegrzyn J.L."/>
            <person name="Swenson N.G."/>
        </authorList>
    </citation>
    <scope>NUCLEOTIDE SEQUENCE</scope>
    <source>
        <strain evidence="9">91603</strain>
    </source>
</reference>
<feature type="transmembrane region" description="Helical" evidence="8">
    <location>
        <begin position="44"/>
        <end position="68"/>
    </location>
</feature>
<feature type="compositionally biased region" description="Basic residues" evidence="7">
    <location>
        <begin position="579"/>
        <end position="595"/>
    </location>
</feature>
<evidence type="ECO:0000256" key="1">
    <source>
        <dbReference type="ARBA" id="ARBA00004141"/>
    </source>
</evidence>
<protein>
    <submittedName>
        <fullName evidence="9">Uncharacterized protein</fullName>
    </submittedName>
</protein>
<evidence type="ECO:0000256" key="5">
    <source>
        <dbReference type="ARBA" id="ARBA00022989"/>
    </source>
</evidence>
<evidence type="ECO:0000313" key="9">
    <source>
        <dbReference type="EMBL" id="KAI9200475.1"/>
    </source>
</evidence>
<comment type="caution">
    <text evidence="9">The sequence shown here is derived from an EMBL/GenBank/DDBJ whole genome shotgun (WGS) entry which is preliminary data.</text>
</comment>
<dbReference type="GO" id="GO:0016020">
    <property type="term" value="C:membrane"/>
    <property type="evidence" value="ECO:0007669"/>
    <property type="project" value="UniProtKB-SubCell"/>
</dbReference>
<feature type="transmembrane region" description="Helical" evidence="8">
    <location>
        <begin position="12"/>
        <end position="32"/>
    </location>
</feature>
<proteinExistence type="inferred from homology"/>
<evidence type="ECO:0000256" key="7">
    <source>
        <dbReference type="SAM" id="MobiDB-lite"/>
    </source>
</evidence>
<comment type="subcellular location">
    <subcellularLocation>
        <location evidence="1">Membrane</location>
        <topology evidence="1">Multi-pass membrane protein</topology>
    </subcellularLocation>
</comment>
<feature type="region of interest" description="Disordered" evidence="7">
    <location>
        <begin position="546"/>
        <end position="619"/>
    </location>
</feature>
<evidence type="ECO:0000256" key="2">
    <source>
        <dbReference type="ARBA" id="ARBA00006213"/>
    </source>
</evidence>
<evidence type="ECO:0000313" key="10">
    <source>
        <dbReference type="Proteomes" id="UP001064489"/>
    </source>
</evidence>
<dbReference type="Pfam" id="PF16913">
    <property type="entry name" value="PUNUT"/>
    <property type="match status" value="1"/>
</dbReference>
<accession>A0AAD5P5J0</accession>
<reference evidence="9" key="2">
    <citation type="submission" date="2023-02" db="EMBL/GenBank/DDBJ databases">
        <authorList>
            <person name="Swenson N.G."/>
            <person name="Wegrzyn J.L."/>
            <person name="Mcevoy S.L."/>
        </authorList>
    </citation>
    <scope>NUCLEOTIDE SEQUENCE</scope>
    <source>
        <strain evidence="9">91603</strain>
        <tissue evidence="9">Leaf</tissue>
    </source>
</reference>
<dbReference type="SUPFAM" id="SSF103481">
    <property type="entry name" value="Multidrug resistance efflux transporter EmrE"/>
    <property type="match status" value="1"/>
</dbReference>
<dbReference type="Proteomes" id="UP001064489">
    <property type="component" value="Chromosome 9"/>
</dbReference>
<feature type="transmembrane region" description="Helical" evidence="8">
    <location>
        <begin position="211"/>
        <end position="237"/>
    </location>
</feature>
<evidence type="ECO:0000256" key="4">
    <source>
        <dbReference type="ARBA" id="ARBA00022692"/>
    </source>
</evidence>
<feature type="transmembrane region" description="Helical" evidence="8">
    <location>
        <begin position="257"/>
        <end position="281"/>
    </location>
</feature>
<keyword evidence="5 8" id="KW-1133">Transmembrane helix</keyword>
<keyword evidence="3" id="KW-0813">Transport</keyword>
<dbReference type="PANTHER" id="PTHR31376">
    <property type="entry name" value="OS09G0467300 PROTEIN-RELATED"/>
    <property type="match status" value="1"/>
</dbReference>
<feature type="transmembrane region" description="Helical" evidence="8">
    <location>
        <begin position="146"/>
        <end position="166"/>
    </location>
</feature>
<keyword evidence="10" id="KW-1185">Reference proteome</keyword>
<gene>
    <name evidence="9" type="ORF">LWI28_008517</name>
</gene>
<organism evidence="9 10">
    <name type="scientific">Acer negundo</name>
    <name type="common">Box elder</name>
    <dbReference type="NCBI Taxonomy" id="4023"/>
    <lineage>
        <taxon>Eukaryota</taxon>
        <taxon>Viridiplantae</taxon>
        <taxon>Streptophyta</taxon>
        <taxon>Embryophyta</taxon>
        <taxon>Tracheophyta</taxon>
        <taxon>Spermatophyta</taxon>
        <taxon>Magnoliopsida</taxon>
        <taxon>eudicotyledons</taxon>
        <taxon>Gunneridae</taxon>
        <taxon>Pentapetalae</taxon>
        <taxon>rosids</taxon>
        <taxon>malvids</taxon>
        <taxon>Sapindales</taxon>
        <taxon>Sapindaceae</taxon>
        <taxon>Hippocastanoideae</taxon>
        <taxon>Acereae</taxon>
        <taxon>Acer</taxon>
    </lineage>
</organism>
<dbReference type="InterPro" id="IPR030182">
    <property type="entry name" value="PUP_plant"/>
</dbReference>
<feature type="transmembrane region" description="Helical" evidence="8">
    <location>
        <begin position="121"/>
        <end position="139"/>
    </location>
</feature>
<sequence>MDTHDHNTSKKRALLVLNCILLTLGSCGGPMLGRLYFLHGGKRVWFSSCLLTASWPVILLPITINYYMQRRNCTPSSPTKTMLFSIKPPILLAAAVIGVLTGLDDYLYAYGVARLPVSTSSLIIASQLAFTAGFAFLLVKQKFTSYSINAVFLLTIGAGVLALHTSNDLPNNESNKQYMLGFLMTLAAAALYGFVLPLIELTYKNVKQKLTYSLVMEIQLVISFFATALCTIGMLINKDFQAIGREAKEYELGEAKYYVVVVANSLTWQCFFMGSIGVIFCTSSLLSGILIAVLLPITEILAVIFYSEKFQAEKGVSLALSIWGFVSYFYGEIKHNKAKEKEATQDNEMPQLSGSRSMIMENIDYDNYLKVKRNTWNPEALINVGCRLKNLGTIEDILRKEGKHNQFMTSCFKQFSNFPTNWLFSAQIVHSLLLGEITVDCAIENELFMSLGGKKARFGQREFCMVTGLRFGELSNIINTPYVGNAKGIQKRPFIIMTLLQAQVLEVLEPTDDEAQKDYMVGVDFDMSKGPQFKPPVEMEMEMKEKNESLDDVDDVDDGNDGDNGDDETPTRNTAMKQKAPKKKKKTTVKKKQRKSVPITNLDEEDPLQSPYSTGYTPTREDFIVGYPPTPHDQFTPGYTPTPVEDMLHPLPRPQWTRLSFQQHPPPTSSQSMGGDRIHQLLEAVKALPDEMERIIKQEAPLTDVADKRLYVHEVGTSSSKDVDPIAEKDVTAIVEKEVASSTLVSGDMRVGYNYTAEEDRSIRVRLRSAYCKSPFLDLT</sequence>
<keyword evidence="4 8" id="KW-0812">Transmembrane</keyword>
<evidence type="ECO:0000256" key="3">
    <source>
        <dbReference type="ARBA" id="ARBA00022448"/>
    </source>
</evidence>
<dbReference type="PANTHER" id="PTHR31376:SF1">
    <property type="entry name" value="PURINE PERMEASE 2"/>
    <property type="match status" value="1"/>
</dbReference>
<keyword evidence="6 8" id="KW-0472">Membrane</keyword>
<feature type="transmembrane region" description="Helical" evidence="8">
    <location>
        <begin position="89"/>
        <end position="109"/>
    </location>
</feature>
<feature type="transmembrane region" description="Helical" evidence="8">
    <location>
        <begin position="288"/>
        <end position="306"/>
    </location>
</feature>
<name>A0AAD5P5J0_ACENE</name>
<dbReference type="GO" id="GO:0015211">
    <property type="term" value="F:purine nucleoside transmembrane transporter activity"/>
    <property type="evidence" value="ECO:0007669"/>
    <property type="project" value="InterPro"/>
</dbReference>
<feature type="transmembrane region" description="Helical" evidence="8">
    <location>
        <begin position="178"/>
        <end position="199"/>
    </location>
</feature>
<dbReference type="EMBL" id="JAJSOW010000001">
    <property type="protein sequence ID" value="KAI9200475.1"/>
    <property type="molecule type" value="Genomic_DNA"/>
</dbReference>
<evidence type="ECO:0000256" key="6">
    <source>
        <dbReference type="ARBA" id="ARBA00023136"/>
    </source>
</evidence>
<comment type="similarity">
    <text evidence="2">Belongs to the purine permeases (TC 2.A.7.14) family.</text>
</comment>
<dbReference type="AlphaFoldDB" id="A0AAD5P5J0"/>